<proteinExistence type="predicted"/>
<evidence type="ECO:0000256" key="1">
    <source>
        <dbReference type="SAM" id="Coils"/>
    </source>
</evidence>
<organism evidence="2 3">
    <name type="scientific">Anabaena sphaerica FACHB-251</name>
    <dbReference type="NCBI Taxonomy" id="2692883"/>
    <lineage>
        <taxon>Bacteria</taxon>
        <taxon>Bacillati</taxon>
        <taxon>Cyanobacteriota</taxon>
        <taxon>Cyanophyceae</taxon>
        <taxon>Nostocales</taxon>
        <taxon>Nostocaceae</taxon>
        <taxon>Anabaena</taxon>
    </lineage>
</organism>
<dbReference type="AlphaFoldDB" id="A0A926WNF3"/>
<feature type="coiled-coil region" evidence="1">
    <location>
        <begin position="7"/>
        <end position="34"/>
    </location>
</feature>
<name>A0A926WNF3_9NOST</name>
<sequence>MYINKIEKFVLQKIEKLENQISSLEAENQSMKARLTYLEYDLHTENQRLTDENFYFRQEVDYSSEEYCANEDSWQREYSS</sequence>
<protein>
    <submittedName>
        <fullName evidence="2">Uncharacterized protein</fullName>
    </submittedName>
</protein>
<keyword evidence="1" id="KW-0175">Coiled coil</keyword>
<gene>
    <name evidence="2" type="ORF">H6G06_23430</name>
</gene>
<comment type="caution">
    <text evidence="2">The sequence shown here is derived from an EMBL/GenBank/DDBJ whole genome shotgun (WGS) entry which is preliminary data.</text>
</comment>
<dbReference type="RefSeq" id="WP_190564470.1">
    <property type="nucleotide sequence ID" value="NZ_JACJQU010000021.1"/>
</dbReference>
<evidence type="ECO:0000313" key="2">
    <source>
        <dbReference type="EMBL" id="MBD2296353.1"/>
    </source>
</evidence>
<dbReference type="EMBL" id="JACJQU010000021">
    <property type="protein sequence ID" value="MBD2296353.1"/>
    <property type="molecule type" value="Genomic_DNA"/>
</dbReference>
<keyword evidence="3" id="KW-1185">Reference proteome</keyword>
<reference evidence="3" key="1">
    <citation type="journal article" date="2020" name="ISME J.">
        <title>Comparative genomics reveals insights into cyanobacterial evolution and habitat adaptation.</title>
        <authorList>
            <person name="Chen M.Y."/>
            <person name="Teng W.K."/>
            <person name="Zhao L."/>
            <person name="Hu C.X."/>
            <person name="Zhou Y.K."/>
            <person name="Han B.P."/>
            <person name="Song L.R."/>
            <person name="Shu W.S."/>
        </authorList>
    </citation>
    <scope>NUCLEOTIDE SEQUENCE [LARGE SCALE GENOMIC DNA]</scope>
    <source>
        <strain evidence="3">FACHB-251</strain>
    </source>
</reference>
<evidence type="ECO:0000313" key="3">
    <source>
        <dbReference type="Proteomes" id="UP000662185"/>
    </source>
</evidence>
<dbReference type="Proteomes" id="UP000662185">
    <property type="component" value="Unassembled WGS sequence"/>
</dbReference>
<accession>A0A926WNF3</accession>